<keyword evidence="1" id="KW-0472">Membrane</keyword>
<gene>
    <name evidence="2" type="ORF">SH1V18_16580</name>
</gene>
<accession>A0A9W6DF79</accession>
<dbReference type="EMBL" id="BRLB01000003">
    <property type="protein sequence ID" value="GKX29178.1"/>
    <property type="molecule type" value="Genomic_DNA"/>
</dbReference>
<dbReference type="Proteomes" id="UP001144256">
    <property type="component" value="Unassembled WGS sequence"/>
</dbReference>
<protein>
    <submittedName>
        <fullName evidence="2">Uncharacterized protein</fullName>
    </submittedName>
</protein>
<keyword evidence="3" id="KW-1185">Reference proteome</keyword>
<keyword evidence="1" id="KW-1133">Transmembrane helix</keyword>
<name>A0A9W6DF79_9FIRM</name>
<sequence length="74" mass="7885">MGIGYLLGAIFCFLYAILVGYFGGIKKSPGLIRITKMKINKNMKDETAAKLCIGASIVVLAIGIFLIVYGAIQG</sequence>
<evidence type="ECO:0000256" key="1">
    <source>
        <dbReference type="SAM" id="Phobius"/>
    </source>
</evidence>
<proteinExistence type="predicted"/>
<evidence type="ECO:0000313" key="2">
    <source>
        <dbReference type="EMBL" id="GKX29178.1"/>
    </source>
</evidence>
<dbReference type="AlphaFoldDB" id="A0A9W6DF79"/>
<organism evidence="2 3">
    <name type="scientific">Vallitalea longa</name>
    <dbReference type="NCBI Taxonomy" id="2936439"/>
    <lineage>
        <taxon>Bacteria</taxon>
        <taxon>Bacillati</taxon>
        <taxon>Bacillota</taxon>
        <taxon>Clostridia</taxon>
        <taxon>Lachnospirales</taxon>
        <taxon>Vallitaleaceae</taxon>
        <taxon>Vallitalea</taxon>
    </lineage>
</organism>
<dbReference type="RefSeq" id="WP_281814463.1">
    <property type="nucleotide sequence ID" value="NZ_BRLB01000003.1"/>
</dbReference>
<keyword evidence="1" id="KW-0812">Transmembrane</keyword>
<feature type="transmembrane region" description="Helical" evidence="1">
    <location>
        <begin position="6"/>
        <end position="26"/>
    </location>
</feature>
<reference evidence="2" key="1">
    <citation type="submission" date="2022-06" db="EMBL/GenBank/DDBJ databases">
        <title>Vallitalea longa sp. nov., an anaerobic bacterium isolated from marine sediment.</title>
        <authorList>
            <person name="Hirano S."/>
            <person name="Terahara T."/>
            <person name="Mori K."/>
            <person name="Hamada M."/>
            <person name="Matsumoto R."/>
            <person name="Kobayashi T."/>
        </authorList>
    </citation>
    <scope>NUCLEOTIDE SEQUENCE</scope>
    <source>
        <strain evidence="2">SH18-1</strain>
    </source>
</reference>
<comment type="caution">
    <text evidence="2">The sequence shown here is derived from an EMBL/GenBank/DDBJ whole genome shotgun (WGS) entry which is preliminary data.</text>
</comment>
<feature type="transmembrane region" description="Helical" evidence="1">
    <location>
        <begin position="47"/>
        <end position="72"/>
    </location>
</feature>
<evidence type="ECO:0000313" key="3">
    <source>
        <dbReference type="Proteomes" id="UP001144256"/>
    </source>
</evidence>